<dbReference type="Proteomes" id="UP001060275">
    <property type="component" value="Unassembled WGS sequence"/>
</dbReference>
<feature type="region of interest" description="Disordered" evidence="1">
    <location>
        <begin position="184"/>
        <end position="206"/>
    </location>
</feature>
<reference evidence="3" key="1">
    <citation type="submission" date="2022-06" db="EMBL/GenBank/DDBJ databases">
        <title>Devosia sp. XJ19-45 genome assembly.</title>
        <authorList>
            <person name="Li B."/>
            <person name="Cai M."/>
            <person name="Nie G."/>
            <person name="Li W."/>
        </authorList>
    </citation>
    <scope>NUCLEOTIDE SEQUENCE</scope>
    <source>
        <strain evidence="3">XJ19-45</strain>
    </source>
</reference>
<dbReference type="Pfam" id="PF07811">
    <property type="entry name" value="TadE"/>
    <property type="match status" value="1"/>
</dbReference>
<sequence length="206" mass="22314">MIWRFIKDQAGATMVEMTLVISLLLVLVLGFVDFANAFYQWNAANAAVQLGTRYAAVSAPIAQASILTNAATNDPALIGETMPSGSFRFVCNSAGCGPNAGFDAATYAELVTKMQDRFPQLEDDNVQVIYEATGLGYWTRPGGAVPSISVSIEGQPFDFFFLPDLPGFDGMQNQITMPNMQSTRTGEDLWTCGNDRSRSPPECQDS</sequence>
<name>A0A9Q4AP61_9HYPH</name>
<evidence type="ECO:0000313" key="3">
    <source>
        <dbReference type="EMBL" id="MCP8887186.1"/>
    </source>
</evidence>
<protein>
    <submittedName>
        <fullName evidence="3">Pilus assembly protein</fullName>
    </submittedName>
</protein>
<keyword evidence="4" id="KW-1185">Reference proteome</keyword>
<dbReference type="RefSeq" id="WP_254674266.1">
    <property type="nucleotide sequence ID" value="NZ_JAMWDU010000003.1"/>
</dbReference>
<proteinExistence type="predicted"/>
<comment type="caution">
    <text evidence="3">The sequence shown here is derived from an EMBL/GenBank/DDBJ whole genome shotgun (WGS) entry which is preliminary data.</text>
</comment>
<gene>
    <name evidence="3" type="ORF">NF348_08725</name>
</gene>
<evidence type="ECO:0000259" key="2">
    <source>
        <dbReference type="Pfam" id="PF07811"/>
    </source>
</evidence>
<dbReference type="AlphaFoldDB" id="A0A9Q4AP61"/>
<organism evidence="3 4">
    <name type="scientific">Devosia ureilytica</name>
    <dbReference type="NCBI Taxonomy" id="2952754"/>
    <lineage>
        <taxon>Bacteria</taxon>
        <taxon>Pseudomonadati</taxon>
        <taxon>Pseudomonadota</taxon>
        <taxon>Alphaproteobacteria</taxon>
        <taxon>Hyphomicrobiales</taxon>
        <taxon>Devosiaceae</taxon>
        <taxon>Devosia</taxon>
    </lineage>
</organism>
<feature type="domain" description="TadE-like" evidence="2">
    <location>
        <begin position="11"/>
        <end position="53"/>
    </location>
</feature>
<evidence type="ECO:0000256" key="1">
    <source>
        <dbReference type="SAM" id="MobiDB-lite"/>
    </source>
</evidence>
<dbReference type="InterPro" id="IPR012495">
    <property type="entry name" value="TadE-like_dom"/>
</dbReference>
<evidence type="ECO:0000313" key="4">
    <source>
        <dbReference type="Proteomes" id="UP001060275"/>
    </source>
</evidence>
<accession>A0A9Q4AP61</accession>
<dbReference type="EMBL" id="JAMWDU010000003">
    <property type="protein sequence ID" value="MCP8887186.1"/>
    <property type="molecule type" value="Genomic_DNA"/>
</dbReference>